<proteinExistence type="predicted"/>
<evidence type="ECO:0000313" key="2">
    <source>
        <dbReference type="EMBL" id="GAA3983921.1"/>
    </source>
</evidence>
<dbReference type="SUPFAM" id="SSF51735">
    <property type="entry name" value="NAD(P)-binding Rossmann-fold domains"/>
    <property type="match status" value="1"/>
</dbReference>
<feature type="domain" description="NAD(P)-binding" evidence="1">
    <location>
        <begin position="7"/>
        <end position="202"/>
    </location>
</feature>
<name>A0ABP7QMS9_9SPHI</name>
<dbReference type="InterPro" id="IPR016040">
    <property type="entry name" value="NAD(P)-bd_dom"/>
</dbReference>
<dbReference type="Pfam" id="PF13460">
    <property type="entry name" value="NAD_binding_10"/>
    <property type="match status" value="1"/>
</dbReference>
<accession>A0ABP7QMS9</accession>
<comment type="caution">
    <text evidence="2">The sequence shown here is derived from an EMBL/GenBank/DDBJ whole genome shotgun (WGS) entry which is preliminary data.</text>
</comment>
<dbReference type="Gene3D" id="3.40.50.720">
    <property type="entry name" value="NAD(P)-binding Rossmann-like Domain"/>
    <property type="match status" value="1"/>
</dbReference>
<evidence type="ECO:0000259" key="1">
    <source>
        <dbReference type="Pfam" id="PF13460"/>
    </source>
</evidence>
<dbReference type="RefSeq" id="WP_259089920.1">
    <property type="nucleotide sequence ID" value="NZ_BAAAZC010000027.1"/>
</dbReference>
<dbReference type="EMBL" id="BAAAZC010000027">
    <property type="protein sequence ID" value="GAA3983921.1"/>
    <property type="molecule type" value="Genomic_DNA"/>
</dbReference>
<dbReference type="InterPro" id="IPR051606">
    <property type="entry name" value="Polyketide_Oxido-like"/>
</dbReference>
<dbReference type="CDD" id="cd05244">
    <property type="entry name" value="BVR-B_like_SDR_a"/>
    <property type="match status" value="1"/>
</dbReference>
<dbReference type="PANTHER" id="PTHR43355">
    <property type="entry name" value="FLAVIN REDUCTASE (NADPH)"/>
    <property type="match status" value="1"/>
</dbReference>
<dbReference type="InterPro" id="IPR036291">
    <property type="entry name" value="NAD(P)-bd_dom_sf"/>
</dbReference>
<protein>
    <submittedName>
        <fullName evidence="2">NAD(P)-dependent oxidoreductase</fullName>
    </submittedName>
</protein>
<evidence type="ECO:0000313" key="3">
    <source>
        <dbReference type="Proteomes" id="UP001500742"/>
    </source>
</evidence>
<gene>
    <name evidence="2" type="ORF">GCM10022210_39680</name>
</gene>
<keyword evidence="3" id="KW-1185">Reference proteome</keyword>
<organism evidence="2 3">
    <name type="scientific">Mucilaginibacter dorajii</name>
    <dbReference type="NCBI Taxonomy" id="692994"/>
    <lineage>
        <taxon>Bacteria</taxon>
        <taxon>Pseudomonadati</taxon>
        <taxon>Bacteroidota</taxon>
        <taxon>Sphingobacteriia</taxon>
        <taxon>Sphingobacteriales</taxon>
        <taxon>Sphingobacteriaceae</taxon>
        <taxon>Mucilaginibacter</taxon>
    </lineage>
</organism>
<sequence>MKVALIGATGFVGTAVLNEALNRGCDVTAIARDPKKITLTNDKLTLVAADVYAADKLAEVLKGHDAVVNTFNAGWGNPDLYNDFIKGSEAIQQATKLAGIKRLLVVGGAGSLYAAPGLQLVDSPQFPAEWKTGATAARDYLNTIKKEEELNWTFLSPAINLHPGTRTGKFRLGTDEPVFDANGKSEISVEDMAIAILDELENNQFVKRRFTLGY</sequence>
<dbReference type="PANTHER" id="PTHR43355:SF2">
    <property type="entry name" value="FLAVIN REDUCTASE (NADPH)"/>
    <property type="match status" value="1"/>
</dbReference>
<dbReference type="Proteomes" id="UP001500742">
    <property type="component" value="Unassembled WGS sequence"/>
</dbReference>
<reference evidence="3" key="1">
    <citation type="journal article" date="2019" name="Int. J. Syst. Evol. Microbiol.">
        <title>The Global Catalogue of Microorganisms (GCM) 10K type strain sequencing project: providing services to taxonomists for standard genome sequencing and annotation.</title>
        <authorList>
            <consortium name="The Broad Institute Genomics Platform"/>
            <consortium name="The Broad Institute Genome Sequencing Center for Infectious Disease"/>
            <person name="Wu L."/>
            <person name="Ma J."/>
        </authorList>
    </citation>
    <scope>NUCLEOTIDE SEQUENCE [LARGE SCALE GENOMIC DNA]</scope>
    <source>
        <strain evidence="3">JCM 16601</strain>
    </source>
</reference>